<dbReference type="InterPro" id="IPR006427">
    <property type="entry name" value="Portal_HK97"/>
</dbReference>
<organism evidence="1 2">
    <name type="scientific">Glycocaulis alkaliphilus</name>
    <dbReference type="NCBI Taxonomy" id="1434191"/>
    <lineage>
        <taxon>Bacteria</taxon>
        <taxon>Pseudomonadati</taxon>
        <taxon>Pseudomonadota</taxon>
        <taxon>Alphaproteobacteria</taxon>
        <taxon>Maricaulales</taxon>
        <taxon>Maricaulaceae</taxon>
        <taxon>Glycocaulis</taxon>
    </lineage>
</organism>
<dbReference type="EMBL" id="CP018911">
    <property type="protein sequence ID" value="AZU04604.1"/>
    <property type="molecule type" value="Genomic_DNA"/>
</dbReference>
<gene>
    <name evidence="1" type="ORF">X907_2081</name>
</gene>
<accession>A0A3T0EBA2</accession>
<evidence type="ECO:0000313" key="1">
    <source>
        <dbReference type="EMBL" id="AZU04604.1"/>
    </source>
</evidence>
<dbReference type="AlphaFoldDB" id="A0A3T0EBA2"/>
<dbReference type="InterPro" id="IPR006944">
    <property type="entry name" value="Phage/GTA_portal"/>
</dbReference>
<evidence type="ECO:0000313" key="2">
    <source>
        <dbReference type="Proteomes" id="UP000286954"/>
    </source>
</evidence>
<dbReference type="OrthoDB" id="9134461at2"/>
<dbReference type="Pfam" id="PF04860">
    <property type="entry name" value="Phage_portal"/>
    <property type="match status" value="1"/>
</dbReference>
<dbReference type="KEGG" id="gak:X907_2081"/>
<reference evidence="1 2" key="1">
    <citation type="submission" date="2016-12" db="EMBL/GenBank/DDBJ databases">
        <title>The genome of dimorphic prosthecate Glycocaulis alkaliphilus 6b-8t, isolated from crude oil dictates its adaptability in petroleum environments.</title>
        <authorList>
            <person name="Wu X.-L."/>
            <person name="Geng S."/>
        </authorList>
    </citation>
    <scope>NUCLEOTIDE SEQUENCE [LARGE SCALE GENOMIC DNA]</scope>
    <source>
        <strain evidence="1 2">6B-8</strain>
    </source>
</reference>
<name>A0A3T0EBA2_9PROT</name>
<keyword evidence="2" id="KW-1185">Reference proteome</keyword>
<dbReference type="Proteomes" id="UP000286954">
    <property type="component" value="Chromosome"/>
</dbReference>
<sequence>MLRQWFGLQRKSAGRLVALSLSPRPAWSPCDYAALSREGYGRNAVAHRCIRLIAEAAAAVPLRIEGQGRAADAVRTLLTQPNPDQTGVELMELFHGHLQVAGNAYLEIAEGYDGPSALFVLRPDRVRVVPGPKGWADAWEYRNGADRRLIERDRASGKSPVLHLKLFNPSDDHYGTPPLEAAARAVDVHNAGGAWAKALLDNAARPSGALVVTSKDGSDARLTEQQYQRLKDELETLHSGPANAGRPLLLEGGLEWKPMGHSPAEMDFIAARREAAREIALAFGVPPMMLGLPGDNTYANYREANLAFYRQTILPLARKTCASLNGWLSPWLGGGFDIRPDEDALPALSEERLARWKRIGEAEFLTDGEKRELLGLKSLADTEDDDD</sequence>
<proteinExistence type="predicted"/>
<protein>
    <submittedName>
        <fullName evidence="1">HK97 family phage portal protein</fullName>
    </submittedName>
</protein>
<dbReference type="RefSeq" id="WP_127567676.1">
    <property type="nucleotide sequence ID" value="NZ_BMFB01000001.1"/>
</dbReference>
<dbReference type="NCBIfam" id="TIGR01537">
    <property type="entry name" value="portal_HK97"/>
    <property type="match status" value="1"/>
</dbReference>